<dbReference type="KEGG" id="kfa:Q73A0000_02030"/>
<dbReference type="InterPro" id="IPR036188">
    <property type="entry name" value="FAD/NAD-bd_sf"/>
</dbReference>
<evidence type="ECO:0000313" key="7">
    <source>
        <dbReference type="EMBL" id="QOW09219.1"/>
    </source>
</evidence>
<dbReference type="Pfam" id="PF01593">
    <property type="entry name" value="Amino_oxidase"/>
    <property type="match status" value="1"/>
</dbReference>
<comment type="similarity">
    <text evidence="2">Belongs to the flavin monoamine oxidase family.</text>
</comment>
<evidence type="ECO:0000256" key="5">
    <source>
        <dbReference type="SAM" id="SignalP"/>
    </source>
</evidence>
<dbReference type="AlphaFoldDB" id="A0A7M2Y5V4"/>
<name>A0A7M2Y5V4_9FLAO</name>
<feature type="binding site" evidence="4">
    <location>
        <position position="241"/>
    </location>
    <ligand>
        <name>substrate</name>
    </ligand>
</feature>
<gene>
    <name evidence="7" type="ORF">Q73A0000_02030</name>
</gene>
<accession>A0A7M2Y5V4</accession>
<dbReference type="PANTHER" id="PTHR43563">
    <property type="entry name" value="AMINE OXIDASE"/>
    <property type="match status" value="1"/>
</dbReference>
<feature type="binding site" evidence="4">
    <location>
        <position position="426"/>
    </location>
    <ligand>
        <name>FAD</name>
        <dbReference type="ChEBI" id="CHEBI:57692"/>
    </ligand>
</feature>
<dbReference type="SUPFAM" id="SSF54373">
    <property type="entry name" value="FAD-linked reductases, C-terminal domain"/>
    <property type="match status" value="1"/>
</dbReference>
<feature type="signal peptide" evidence="5">
    <location>
        <begin position="1"/>
        <end position="27"/>
    </location>
</feature>
<sequence>MNRKTFIQQTSLAAGALLMPSFLWSFAENSAKVKVVIIGGGFSGLAAAYQLKQKGISFVVLESRNRIGGRVFSHPMSNDLVIELGGEWVGNSHTRIQELCGEFNIPLQNNQFDTHLIYKNQYSPAGKWDYSDEWRNKFEGLLKKYPDMSEAEKLKLDQYDWWRYLVDNGCSDRDLDIRELLDSTDFGESIRHVSAFAALAEYAESSPKNEMDLKMKGGNAQLAKAFAKRIGTENIRLKHHVAQIDQTGKKVKVRCSNGTVIECNKVICTAPTFALSRINWLPALPTDYADAVRQLQYARIQKHALHFTERFWGDESFDLITDQSPLYFYHATKNQPSKEGVLIAYSIGDKAMMNANQTNEFQAQDVFRCLEPHFGNIKPLLKDQVGYYWGNDEYSRGAYAVYGIDQWFKLRPILAQPFMNTHFAGEHLADWQGFMEGAIETGEAAAENVFKS</sequence>
<dbReference type="InterPro" id="IPR001613">
    <property type="entry name" value="Flavin_amine_oxidase"/>
</dbReference>
<dbReference type="EMBL" id="CP040442">
    <property type="protein sequence ID" value="QOW09219.1"/>
    <property type="molecule type" value="Genomic_DNA"/>
</dbReference>
<keyword evidence="8" id="KW-1185">Reference proteome</keyword>
<comment type="cofactor">
    <cofactor evidence="1">
        <name>FAD</name>
        <dbReference type="ChEBI" id="CHEBI:57692"/>
    </cofactor>
</comment>
<dbReference type="InterPro" id="IPR002937">
    <property type="entry name" value="Amino_oxidase"/>
</dbReference>
<reference evidence="7 8" key="1">
    <citation type="submission" date="2019-05" db="EMBL/GenBank/DDBJ databases">
        <title>Chryseobacterium sp. isolated from King George Island, maritime Antarctica.</title>
        <authorList>
            <person name="Peng X."/>
        </authorList>
    </citation>
    <scope>NUCLEOTIDE SEQUENCE [LARGE SCALE GENOMIC DNA]</scope>
    <source>
        <strain evidence="7 8">7-3A</strain>
    </source>
</reference>
<evidence type="ECO:0000256" key="2">
    <source>
        <dbReference type="ARBA" id="ARBA00005995"/>
    </source>
</evidence>
<feature type="chain" id="PRO_5032813770" evidence="5">
    <location>
        <begin position="28"/>
        <end position="452"/>
    </location>
</feature>
<dbReference type="PANTHER" id="PTHR43563:SF1">
    <property type="entry name" value="AMINE OXIDASE [FLAVIN-CONTAINING] B"/>
    <property type="match status" value="1"/>
</dbReference>
<feature type="binding site" evidence="4">
    <location>
        <position position="345"/>
    </location>
    <ligand>
        <name>substrate</name>
    </ligand>
</feature>
<feature type="domain" description="Amine oxidase" evidence="6">
    <location>
        <begin position="42"/>
        <end position="449"/>
    </location>
</feature>
<dbReference type="SUPFAM" id="SSF51905">
    <property type="entry name" value="FAD/NAD(P)-binding domain"/>
    <property type="match status" value="1"/>
</dbReference>
<organism evidence="7 8">
    <name type="scientific">Kaistella flava</name>
    <name type="common">ex Peng et al. 2021</name>
    <dbReference type="NCBI Taxonomy" id="2038776"/>
    <lineage>
        <taxon>Bacteria</taxon>
        <taxon>Pseudomonadati</taxon>
        <taxon>Bacteroidota</taxon>
        <taxon>Flavobacteriia</taxon>
        <taxon>Flavobacteriales</taxon>
        <taxon>Weeksellaceae</taxon>
        <taxon>Chryseobacterium group</taxon>
        <taxon>Kaistella</taxon>
    </lineage>
</organism>
<evidence type="ECO:0000256" key="4">
    <source>
        <dbReference type="PIRSR" id="PIRSR601613-1"/>
    </source>
</evidence>
<dbReference type="PRINTS" id="PR00757">
    <property type="entry name" value="AMINEOXDASEF"/>
</dbReference>
<evidence type="ECO:0000256" key="3">
    <source>
        <dbReference type="ARBA" id="ARBA00023002"/>
    </source>
</evidence>
<feature type="binding site" evidence="4">
    <location>
        <position position="43"/>
    </location>
    <ligand>
        <name>FAD</name>
        <dbReference type="ChEBI" id="CHEBI:57692"/>
    </ligand>
</feature>
<dbReference type="InterPro" id="IPR050703">
    <property type="entry name" value="Flavin_MAO"/>
</dbReference>
<dbReference type="Gene3D" id="3.50.50.60">
    <property type="entry name" value="FAD/NAD(P)-binding domain"/>
    <property type="match status" value="1"/>
</dbReference>
<proteinExistence type="inferred from homology"/>
<dbReference type="RefSeq" id="WP_193812433.1">
    <property type="nucleotide sequence ID" value="NZ_CP040442.1"/>
</dbReference>
<evidence type="ECO:0000256" key="1">
    <source>
        <dbReference type="ARBA" id="ARBA00001974"/>
    </source>
</evidence>
<dbReference type="GO" id="GO:0016491">
    <property type="term" value="F:oxidoreductase activity"/>
    <property type="evidence" value="ECO:0007669"/>
    <property type="project" value="UniProtKB-KW"/>
</dbReference>
<evidence type="ECO:0000313" key="8">
    <source>
        <dbReference type="Proteomes" id="UP000594195"/>
    </source>
</evidence>
<keyword evidence="3" id="KW-0560">Oxidoreductase</keyword>
<evidence type="ECO:0000259" key="6">
    <source>
        <dbReference type="Pfam" id="PF01593"/>
    </source>
</evidence>
<keyword evidence="5" id="KW-0732">Signal</keyword>
<protein>
    <submittedName>
        <fullName evidence="7">FAD-dependent oxidoreductase</fullName>
    </submittedName>
</protein>
<dbReference type="Proteomes" id="UP000594195">
    <property type="component" value="Chromosome"/>
</dbReference>